<dbReference type="GO" id="GO:0015267">
    <property type="term" value="F:channel activity"/>
    <property type="evidence" value="ECO:0007669"/>
    <property type="project" value="TreeGrafter"/>
</dbReference>
<keyword evidence="7" id="KW-1185">Reference proteome</keyword>
<feature type="transmembrane region" description="Helical" evidence="5">
    <location>
        <begin position="104"/>
        <end position="129"/>
    </location>
</feature>
<evidence type="ECO:0000256" key="1">
    <source>
        <dbReference type="ARBA" id="ARBA00004141"/>
    </source>
</evidence>
<gene>
    <name evidence="6" type="primary">Aqp12</name>
    <name evidence="6" type="ORF">EYF80_045581</name>
</gene>
<feature type="transmembrane region" description="Helical" evidence="5">
    <location>
        <begin position="185"/>
        <end position="207"/>
    </location>
</feature>
<dbReference type="Gene3D" id="1.20.1080.10">
    <property type="entry name" value="Glycerol uptake facilitator protein"/>
    <property type="match status" value="1"/>
</dbReference>
<evidence type="ECO:0000256" key="5">
    <source>
        <dbReference type="SAM" id="Phobius"/>
    </source>
</evidence>
<name>A0A4Z2FSM5_9TELE</name>
<evidence type="ECO:0000256" key="4">
    <source>
        <dbReference type="ARBA" id="ARBA00023136"/>
    </source>
</evidence>
<dbReference type="InterPro" id="IPR023265">
    <property type="entry name" value="Aquaporin_12"/>
</dbReference>
<evidence type="ECO:0000256" key="2">
    <source>
        <dbReference type="ARBA" id="ARBA00022692"/>
    </source>
</evidence>
<dbReference type="PANTHER" id="PTHR21191">
    <property type="entry name" value="AQUAPORIN"/>
    <property type="match status" value="1"/>
</dbReference>
<sequence>MSGLNASLGYFTAVLLLAAAVRALLKRWPRLGFAVELASSFALVACRLEVQTIIEVGEWAVGLGSDVTLTVLFGVLLAHGAICGGASGNPALSVQRFLRREAGALHTALSVAAQFLGAHLALLAAAFYWSLELTEMHMLKMLMWSECSASLAVSPLQGFIAEGCCSLGFHLALLNLQRRSALVRVPLVAAMLTFLSHIGMVLSVLLYTGRVPKIFSRKFFQKLRGRVTKGESGETKRKK</sequence>
<keyword evidence="3 5" id="KW-1133">Transmembrane helix</keyword>
<evidence type="ECO:0000256" key="3">
    <source>
        <dbReference type="ARBA" id="ARBA00022989"/>
    </source>
</evidence>
<accession>A0A4Z2FSM5</accession>
<dbReference type="Proteomes" id="UP000314294">
    <property type="component" value="Unassembled WGS sequence"/>
</dbReference>
<dbReference type="SUPFAM" id="SSF81338">
    <property type="entry name" value="Aquaporin-like"/>
    <property type="match status" value="1"/>
</dbReference>
<dbReference type="OrthoDB" id="1580043at2759"/>
<dbReference type="PRINTS" id="PR02025">
    <property type="entry name" value="AQUAPORIN12"/>
</dbReference>
<protein>
    <submittedName>
        <fullName evidence="6">Aquaporin-12</fullName>
    </submittedName>
</protein>
<dbReference type="InterPro" id="IPR051883">
    <property type="entry name" value="AQP11/12_channel"/>
</dbReference>
<keyword evidence="2 5" id="KW-0812">Transmembrane</keyword>
<proteinExistence type="predicted"/>
<dbReference type="GO" id="GO:0016020">
    <property type="term" value="C:membrane"/>
    <property type="evidence" value="ECO:0007669"/>
    <property type="project" value="UniProtKB-SubCell"/>
</dbReference>
<dbReference type="EMBL" id="SRLO01000917">
    <property type="protein sequence ID" value="TNN44206.1"/>
    <property type="molecule type" value="Genomic_DNA"/>
</dbReference>
<feature type="transmembrane region" description="Helical" evidence="5">
    <location>
        <begin position="6"/>
        <end position="25"/>
    </location>
</feature>
<dbReference type="AlphaFoldDB" id="A0A4Z2FSM5"/>
<feature type="transmembrane region" description="Helical" evidence="5">
    <location>
        <begin position="149"/>
        <end position="173"/>
    </location>
</feature>
<reference evidence="6 7" key="1">
    <citation type="submission" date="2019-03" db="EMBL/GenBank/DDBJ databases">
        <title>First draft genome of Liparis tanakae, snailfish: a comprehensive survey of snailfish specific genes.</title>
        <authorList>
            <person name="Kim W."/>
            <person name="Song I."/>
            <person name="Jeong J.-H."/>
            <person name="Kim D."/>
            <person name="Kim S."/>
            <person name="Ryu S."/>
            <person name="Song J.Y."/>
            <person name="Lee S.K."/>
        </authorList>
    </citation>
    <scope>NUCLEOTIDE SEQUENCE [LARGE SCALE GENOMIC DNA]</scope>
    <source>
        <tissue evidence="6">Muscle</tissue>
    </source>
</reference>
<evidence type="ECO:0000313" key="6">
    <source>
        <dbReference type="EMBL" id="TNN44206.1"/>
    </source>
</evidence>
<evidence type="ECO:0000313" key="7">
    <source>
        <dbReference type="Proteomes" id="UP000314294"/>
    </source>
</evidence>
<organism evidence="6 7">
    <name type="scientific">Liparis tanakae</name>
    <name type="common">Tanaka's snailfish</name>
    <dbReference type="NCBI Taxonomy" id="230148"/>
    <lineage>
        <taxon>Eukaryota</taxon>
        <taxon>Metazoa</taxon>
        <taxon>Chordata</taxon>
        <taxon>Craniata</taxon>
        <taxon>Vertebrata</taxon>
        <taxon>Euteleostomi</taxon>
        <taxon>Actinopterygii</taxon>
        <taxon>Neopterygii</taxon>
        <taxon>Teleostei</taxon>
        <taxon>Neoteleostei</taxon>
        <taxon>Acanthomorphata</taxon>
        <taxon>Eupercaria</taxon>
        <taxon>Perciformes</taxon>
        <taxon>Cottioidei</taxon>
        <taxon>Cottales</taxon>
        <taxon>Liparidae</taxon>
        <taxon>Liparis</taxon>
    </lineage>
</organism>
<dbReference type="InterPro" id="IPR023271">
    <property type="entry name" value="Aquaporin-like"/>
</dbReference>
<dbReference type="GO" id="GO:0005737">
    <property type="term" value="C:cytoplasm"/>
    <property type="evidence" value="ECO:0007669"/>
    <property type="project" value="TreeGrafter"/>
</dbReference>
<comment type="caution">
    <text evidence="6">The sequence shown here is derived from an EMBL/GenBank/DDBJ whole genome shotgun (WGS) entry which is preliminary data.</text>
</comment>
<feature type="transmembrane region" description="Helical" evidence="5">
    <location>
        <begin position="70"/>
        <end position="92"/>
    </location>
</feature>
<comment type="subcellular location">
    <subcellularLocation>
        <location evidence="1">Membrane</location>
        <topology evidence="1">Multi-pass membrane protein</topology>
    </subcellularLocation>
</comment>
<dbReference type="PANTHER" id="PTHR21191:SF8">
    <property type="entry name" value="AQUAPORIN-12A-RELATED"/>
    <property type="match status" value="1"/>
</dbReference>
<keyword evidence="4 5" id="KW-0472">Membrane</keyword>